<sequence>MAITPKVIQEKDEISNSYRINIIQYSDTIDEMKYSMRKYIITEELQNIIAEIQTNTVQDENIQSKIEYLFHQIANLENQEQSSANIDIEIHNLLNINCERLNNNQQYFNLVLRLAAQKIDHGDNISLEDLLLSLKIAISNHARDEIVKSICKAIKMKNPADVVSFLNQQFNELQPFTNKTTAIEFQKQLKIVCGNILYIYKQNNSIATIQKRFLIMEKCII</sequence>
<organism evidence="1">
    <name type="scientific">Hexamita inflata</name>
    <dbReference type="NCBI Taxonomy" id="28002"/>
    <lineage>
        <taxon>Eukaryota</taxon>
        <taxon>Metamonada</taxon>
        <taxon>Diplomonadida</taxon>
        <taxon>Hexamitidae</taxon>
        <taxon>Hexamitinae</taxon>
        <taxon>Hexamita</taxon>
    </lineage>
</organism>
<evidence type="ECO:0000313" key="3">
    <source>
        <dbReference type="Proteomes" id="UP001642409"/>
    </source>
</evidence>
<name>A0AA86R1M9_9EUKA</name>
<reference evidence="1" key="1">
    <citation type="submission" date="2023-06" db="EMBL/GenBank/DDBJ databases">
        <authorList>
            <person name="Kurt Z."/>
        </authorList>
    </citation>
    <scope>NUCLEOTIDE SEQUENCE</scope>
</reference>
<dbReference type="AlphaFoldDB" id="A0AA86R1M9"/>
<gene>
    <name evidence="1" type="ORF">HINF_LOCUS52192</name>
    <name evidence="2" type="ORF">HINF_LOCUS78515</name>
</gene>
<protein>
    <submittedName>
        <fullName evidence="2">Hypothetical_protein</fullName>
    </submittedName>
</protein>
<dbReference type="Proteomes" id="UP001642409">
    <property type="component" value="Unassembled WGS sequence"/>
</dbReference>
<comment type="caution">
    <text evidence="1">The sequence shown here is derived from an EMBL/GenBank/DDBJ whole genome shotgun (WGS) entry which is preliminary data.</text>
</comment>
<evidence type="ECO:0000313" key="2">
    <source>
        <dbReference type="EMBL" id="CAL6115190.1"/>
    </source>
</evidence>
<dbReference type="EMBL" id="CAXDID020000862">
    <property type="protein sequence ID" value="CAL6115190.1"/>
    <property type="molecule type" value="Genomic_DNA"/>
</dbReference>
<accession>A0AA86R1M9</accession>
<proteinExistence type="predicted"/>
<keyword evidence="3" id="KW-1185">Reference proteome</keyword>
<dbReference type="EMBL" id="CATOUU010000978">
    <property type="protein sequence ID" value="CAI9964547.1"/>
    <property type="molecule type" value="Genomic_DNA"/>
</dbReference>
<reference evidence="2 3" key="2">
    <citation type="submission" date="2024-07" db="EMBL/GenBank/DDBJ databases">
        <authorList>
            <person name="Akdeniz Z."/>
        </authorList>
    </citation>
    <scope>NUCLEOTIDE SEQUENCE [LARGE SCALE GENOMIC DNA]</scope>
</reference>
<evidence type="ECO:0000313" key="1">
    <source>
        <dbReference type="EMBL" id="CAI9964547.1"/>
    </source>
</evidence>